<protein>
    <submittedName>
        <fullName evidence="1">Uncharacterized protein</fullName>
    </submittedName>
</protein>
<comment type="caution">
    <text evidence="1">The sequence shown here is derived from an EMBL/GenBank/DDBJ whole genome shotgun (WGS) entry which is preliminary data.</text>
</comment>
<dbReference type="AlphaFoldDB" id="A0A8B6HC40"/>
<evidence type="ECO:0000313" key="2">
    <source>
        <dbReference type="Proteomes" id="UP000596742"/>
    </source>
</evidence>
<sequence>MLALIESYKDLHYTYLNKSHANSKDDTRIFCPSVFRRSEEEAIPKGKRNTKTERNT</sequence>
<organism evidence="1 2">
    <name type="scientific">Mytilus galloprovincialis</name>
    <name type="common">Mediterranean mussel</name>
    <dbReference type="NCBI Taxonomy" id="29158"/>
    <lineage>
        <taxon>Eukaryota</taxon>
        <taxon>Metazoa</taxon>
        <taxon>Spiralia</taxon>
        <taxon>Lophotrochozoa</taxon>
        <taxon>Mollusca</taxon>
        <taxon>Bivalvia</taxon>
        <taxon>Autobranchia</taxon>
        <taxon>Pteriomorphia</taxon>
        <taxon>Mytilida</taxon>
        <taxon>Mytiloidea</taxon>
        <taxon>Mytilidae</taxon>
        <taxon>Mytilinae</taxon>
        <taxon>Mytilus</taxon>
    </lineage>
</organism>
<evidence type="ECO:0000313" key="1">
    <source>
        <dbReference type="EMBL" id="VDI77904.1"/>
    </source>
</evidence>
<name>A0A8B6HC40_MYTGA</name>
<gene>
    <name evidence="1" type="ORF">MGAL_10B010115</name>
</gene>
<proteinExistence type="predicted"/>
<keyword evidence="2" id="KW-1185">Reference proteome</keyword>
<dbReference type="EMBL" id="UYJE01009907">
    <property type="protein sequence ID" value="VDI77904.1"/>
    <property type="molecule type" value="Genomic_DNA"/>
</dbReference>
<dbReference type="Proteomes" id="UP000596742">
    <property type="component" value="Unassembled WGS sequence"/>
</dbReference>
<reference evidence="1" key="1">
    <citation type="submission" date="2018-11" db="EMBL/GenBank/DDBJ databases">
        <authorList>
            <person name="Alioto T."/>
            <person name="Alioto T."/>
        </authorList>
    </citation>
    <scope>NUCLEOTIDE SEQUENCE</scope>
</reference>
<accession>A0A8B6HC40</accession>